<evidence type="ECO:0000313" key="4">
    <source>
        <dbReference type="WBParaSite" id="NBR_0000382901-mRNA-1"/>
    </source>
</evidence>
<dbReference type="EMBL" id="UYSL01006250">
    <property type="protein sequence ID" value="VDL67419.1"/>
    <property type="molecule type" value="Genomic_DNA"/>
</dbReference>
<dbReference type="Proteomes" id="UP000271162">
    <property type="component" value="Unassembled WGS sequence"/>
</dbReference>
<evidence type="ECO:0000313" key="2">
    <source>
        <dbReference type="EMBL" id="VDL67419.1"/>
    </source>
</evidence>
<gene>
    <name evidence="2" type="ORF">NBR_LOCUS3830</name>
</gene>
<keyword evidence="3" id="KW-1185">Reference proteome</keyword>
<dbReference type="STRING" id="27835.A0A0N4XMS7"/>
<dbReference type="SUPFAM" id="SSF49879">
    <property type="entry name" value="SMAD/FHA domain"/>
    <property type="match status" value="1"/>
</dbReference>
<evidence type="ECO:0000313" key="3">
    <source>
        <dbReference type="Proteomes" id="UP000271162"/>
    </source>
</evidence>
<reference evidence="2 3" key="2">
    <citation type="submission" date="2018-11" db="EMBL/GenBank/DDBJ databases">
        <authorList>
            <consortium name="Pathogen Informatics"/>
        </authorList>
    </citation>
    <scope>NUCLEOTIDE SEQUENCE [LARGE SCALE GENOMIC DNA]</scope>
</reference>
<dbReference type="GO" id="GO:0009791">
    <property type="term" value="P:post-embryonic development"/>
    <property type="evidence" value="ECO:0007669"/>
    <property type="project" value="UniProtKB-ARBA"/>
</dbReference>
<dbReference type="OMA" id="SEWDLRN"/>
<reference evidence="4" key="1">
    <citation type="submission" date="2017-02" db="UniProtKB">
        <authorList>
            <consortium name="WormBaseParasite"/>
        </authorList>
    </citation>
    <scope>IDENTIFICATION</scope>
</reference>
<sequence>MVVCSLFNLPDVEEKAVLCSQQIVCVADLMSSKIRTPLSESDLSKNCECCSNFELMLSAWGRMSRWERKDRVGEPLQLTGSFAAVGILAQSVHDAQPVCSEWDLRNEVSFALIRQSEPLGSDGPEDVWLYNSGTRPLFISISGSSSKPDTLRRLSPGYCIRVHKGEATSSAPASERAVHLHRRLSRKKGWFPLRKQ</sequence>
<dbReference type="WBParaSite" id="NBR_0000382901-mRNA-1">
    <property type="protein sequence ID" value="NBR_0000382901-mRNA-1"/>
    <property type="gene ID" value="NBR_0000382901"/>
</dbReference>
<dbReference type="GO" id="GO:0051239">
    <property type="term" value="P:regulation of multicellular organismal process"/>
    <property type="evidence" value="ECO:0007669"/>
    <property type="project" value="UniProtKB-ARBA"/>
</dbReference>
<protein>
    <submittedName>
        <fullName evidence="4">MH2 domain-containing protein</fullName>
    </submittedName>
</protein>
<dbReference type="InterPro" id="IPR008984">
    <property type="entry name" value="SMAD_FHA_dom_sf"/>
</dbReference>
<dbReference type="InterPro" id="IPR001132">
    <property type="entry name" value="SMAD_dom_Dwarfin-type"/>
</dbReference>
<evidence type="ECO:0000259" key="1">
    <source>
        <dbReference type="SMART" id="SM00524"/>
    </source>
</evidence>
<dbReference type="GO" id="GO:0050793">
    <property type="term" value="P:regulation of developmental process"/>
    <property type="evidence" value="ECO:0007669"/>
    <property type="project" value="UniProtKB-ARBA"/>
</dbReference>
<dbReference type="SMART" id="SM00524">
    <property type="entry name" value="DWB"/>
    <property type="match status" value="1"/>
</dbReference>
<dbReference type="AlphaFoldDB" id="A0A0N4XMS7"/>
<name>A0A0N4XMS7_NIPBR</name>
<proteinExistence type="predicted"/>
<dbReference type="GO" id="GO:0006355">
    <property type="term" value="P:regulation of DNA-templated transcription"/>
    <property type="evidence" value="ECO:0007669"/>
    <property type="project" value="InterPro"/>
</dbReference>
<feature type="domain" description="MH2" evidence="1">
    <location>
        <begin position="58"/>
        <end position="191"/>
    </location>
</feature>
<accession>A0A0N4XMS7</accession>
<organism evidence="4">
    <name type="scientific">Nippostrongylus brasiliensis</name>
    <name type="common">Rat hookworm</name>
    <dbReference type="NCBI Taxonomy" id="27835"/>
    <lineage>
        <taxon>Eukaryota</taxon>
        <taxon>Metazoa</taxon>
        <taxon>Ecdysozoa</taxon>
        <taxon>Nematoda</taxon>
        <taxon>Chromadorea</taxon>
        <taxon>Rhabditida</taxon>
        <taxon>Rhabditina</taxon>
        <taxon>Rhabditomorpha</taxon>
        <taxon>Strongyloidea</taxon>
        <taxon>Heligmosomidae</taxon>
        <taxon>Nippostrongylus</taxon>
    </lineage>
</organism>